<dbReference type="Pfam" id="PF02579">
    <property type="entry name" value="Nitro_FeMo-Co"/>
    <property type="match status" value="1"/>
</dbReference>
<reference evidence="2 3" key="1">
    <citation type="submission" date="2016-04" db="EMBL/GenBank/DDBJ databases">
        <title>Genome sequence of Methanobrevibacter cuticularis DSM 11139.</title>
        <authorList>
            <person name="Poehlein A."/>
            <person name="Seedorf H."/>
            <person name="Daniel R."/>
        </authorList>
    </citation>
    <scope>NUCLEOTIDE SEQUENCE [LARGE SCALE GENOMIC DNA]</scope>
    <source>
        <strain evidence="2 3">DSM 11139</strain>
    </source>
</reference>
<dbReference type="PANTHER" id="PTHR33937">
    <property type="entry name" value="IRON-MOLYBDENUM PROTEIN-RELATED-RELATED"/>
    <property type="match status" value="1"/>
</dbReference>
<name>A0A166F7W9_9EURY</name>
<sequence length="112" mass="12475">MSFKVAIASSDGENVNQHFGKADHFLIFEIDDGNYKFLESRSIVPSCGGEETIDHTREQTMKLISDVKAVLVSNIGPQPIETLIANNIVPYMTSMNIDDALKELISLKKFKD</sequence>
<dbReference type="Gene3D" id="3.30.420.130">
    <property type="entry name" value="Dinitrogenase iron-molybdenum cofactor biosynthesis domain"/>
    <property type="match status" value="1"/>
</dbReference>
<keyword evidence="3" id="KW-1185">Reference proteome</keyword>
<evidence type="ECO:0000259" key="1">
    <source>
        <dbReference type="Pfam" id="PF02579"/>
    </source>
</evidence>
<dbReference type="OrthoDB" id="85838at2157"/>
<dbReference type="InterPro" id="IPR003731">
    <property type="entry name" value="Di-Nase_FeMo-co_biosynth"/>
</dbReference>
<dbReference type="SUPFAM" id="SSF53146">
    <property type="entry name" value="Nitrogenase accessory factor-like"/>
    <property type="match status" value="1"/>
</dbReference>
<comment type="caution">
    <text evidence="2">The sequence shown here is derived from an EMBL/GenBank/DDBJ whole genome shotgun (WGS) entry which is preliminary data.</text>
</comment>
<dbReference type="InterPro" id="IPR036105">
    <property type="entry name" value="DiNase_FeMo-co_biosyn_sf"/>
</dbReference>
<evidence type="ECO:0000313" key="2">
    <source>
        <dbReference type="EMBL" id="KZX17409.1"/>
    </source>
</evidence>
<gene>
    <name evidence="2" type="primary">nifB_1</name>
    <name evidence="2" type="ORF">MBCUT_02770</name>
</gene>
<dbReference type="EMBL" id="LWMW01000044">
    <property type="protein sequence ID" value="KZX17409.1"/>
    <property type="molecule type" value="Genomic_DNA"/>
</dbReference>
<organism evidence="2 3">
    <name type="scientific">Methanobrevibacter cuticularis</name>
    <dbReference type="NCBI Taxonomy" id="47311"/>
    <lineage>
        <taxon>Archaea</taxon>
        <taxon>Methanobacteriati</taxon>
        <taxon>Methanobacteriota</taxon>
        <taxon>Methanomada group</taxon>
        <taxon>Methanobacteria</taxon>
        <taxon>Methanobacteriales</taxon>
        <taxon>Methanobacteriaceae</taxon>
        <taxon>Methanobrevibacter</taxon>
    </lineage>
</organism>
<protein>
    <submittedName>
        <fullName evidence="2">FeMo cofactor biosynthesis protein NifB</fullName>
    </submittedName>
</protein>
<dbReference type="CDD" id="cd00562">
    <property type="entry name" value="NifX_NifB"/>
    <property type="match status" value="1"/>
</dbReference>
<dbReference type="PANTHER" id="PTHR33937:SF2">
    <property type="entry name" value="DINITROGENASE IRON-MOLYBDENUM COFACTOR BIOSYNTHESIS DOMAIN-CONTAINING PROTEIN"/>
    <property type="match status" value="1"/>
</dbReference>
<accession>A0A166F7W9</accession>
<evidence type="ECO:0000313" key="3">
    <source>
        <dbReference type="Proteomes" id="UP000077275"/>
    </source>
</evidence>
<dbReference type="STRING" id="47311.MBCUT_02770"/>
<dbReference type="Proteomes" id="UP000077275">
    <property type="component" value="Unassembled WGS sequence"/>
</dbReference>
<feature type="domain" description="Dinitrogenase iron-molybdenum cofactor biosynthesis" evidence="1">
    <location>
        <begin position="11"/>
        <end position="105"/>
    </location>
</feature>
<dbReference type="AlphaFoldDB" id="A0A166F7W9"/>
<proteinExistence type="predicted"/>
<dbReference type="InterPro" id="IPR051840">
    <property type="entry name" value="NifX/NifY_domain"/>
</dbReference>
<dbReference type="PATRIC" id="fig|47311.3.peg.300"/>
<dbReference type="RefSeq" id="WP_067257870.1">
    <property type="nucleotide sequence ID" value="NZ_LWMW01000044.1"/>
</dbReference>